<evidence type="ECO:0000256" key="1">
    <source>
        <dbReference type="SAM" id="SignalP"/>
    </source>
</evidence>
<reference evidence="3" key="1">
    <citation type="submission" date="2015-12" db="EMBL/GenBank/DDBJ databases">
        <title>Update maize B73 reference genome by single molecule sequencing technologies.</title>
        <authorList>
            <consortium name="Maize Genome Sequencing Project"/>
            <person name="Ware D."/>
        </authorList>
    </citation>
    <scope>NUCLEOTIDE SEQUENCE [LARGE SCALE GENOMIC DNA]</scope>
    <source>
        <strain evidence="3">cv. B73</strain>
    </source>
</reference>
<protein>
    <recommendedName>
        <fullName evidence="5">Bifunctional inhibitor/plant lipid transfer protein/seed storage helical domain-containing protein</fullName>
    </recommendedName>
</protein>
<evidence type="ECO:0008006" key="5">
    <source>
        <dbReference type="Google" id="ProtNLM"/>
    </source>
</evidence>
<accession>A0A804MUH8</accession>
<gene>
    <name evidence="2" type="primary">LOC118476431</name>
</gene>
<feature type="signal peptide" evidence="1">
    <location>
        <begin position="1"/>
        <end position="24"/>
    </location>
</feature>
<sequence>MVTGKVAVVLLACWTLVLYQPVLGRLPCNNDQKREILRECDPLNSTPDYTPSRHGACCVAVRKVPGTNMLCIASILSLADKAKYSVRKILGFRDACAPSHPHHQVVMA</sequence>
<keyword evidence="4" id="KW-1267">Proteomics identification</keyword>
<reference evidence="2" key="2">
    <citation type="submission" date="2019-07" db="EMBL/GenBank/DDBJ databases">
        <authorList>
            <person name="Seetharam A."/>
            <person name="Woodhouse M."/>
            <person name="Cannon E."/>
        </authorList>
    </citation>
    <scope>NUCLEOTIDE SEQUENCE [LARGE SCALE GENOMIC DNA]</scope>
    <source>
        <strain evidence="2">cv. B73</strain>
    </source>
</reference>
<evidence type="ECO:0000313" key="3">
    <source>
        <dbReference type="Proteomes" id="UP000007305"/>
    </source>
</evidence>
<feature type="chain" id="PRO_5032431006" description="Bifunctional inhibitor/plant lipid transfer protein/seed storage helical domain-containing protein" evidence="1">
    <location>
        <begin position="25"/>
        <end position="108"/>
    </location>
</feature>
<dbReference type="AlphaFoldDB" id="A0A804MUH8"/>
<reference evidence="2" key="3">
    <citation type="submission" date="2021-05" db="UniProtKB">
        <authorList>
            <consortium name="EnsemblPlants"/>
        </authorList>
    </citation>
    <scope>IDENTIFICATION</scope>
    <source>
        <strain evidence="2">cv. B73</strain>
    </source>
</reference>
<keyword evidence="3" id="KW-1185">Reference proteome</keyword>
<name>A0A804MUH8_MAIZE</name>
<dbReference type="Proteomes" id="UP000007305">
    <property type="component" value="Chromosome 2"/>
</dbReference>
<dbReference type="InParanoid" id="A0A804MUH8"/>
<organism evidence="2 3">
    <name type="scientific">Zea mays</name>
    <name type="common">Maize</name>
    <dbReference type="NCBI Taxonomy" id="4577"/>
    <lineage>
        <taxon>Eukaryota</taxon>
        <taxon>Viridiplantae</taxon>
        <taxon>Streptophyta</taxon>
        <taxon>Embryophyta</taxon>
        <taxon>Tracheophyta</taxon>
        <taxon>Spermatophyta</taxon>
        <taxon>Magnoliopsida</taxon>
        <taxon>Liliopsida</taxon>
        <taxon>Poales</taxon>
        <taxon>Poaceae</taxon>
        <taxon>PACMAD clade</taxon>
        <taxon>Panicoideae</taxon>
        <taxon>Andropogonodae</taxon>
        <taxon>Andropogoneae</taxon>
        <taxon>Tripsacinae</taxon>
        <taxon>Zea</taxon>
    </lineage>
</organism>
<evidence type="ECO:0007829" key="4">
    <source>
        <dbReference type="PeptideAtlas" id="A0A804MUH8"/>
    </source>
</evidence>
<evidence type="ECO:0000313" key="2">
    <source>
        <dbReference type="EnsemblPlants" id="Zm00001eb112390_P002"/>
    </source>
</evidence>
<dbReference type="EnsemblPlants" id="Zm00001eb112390_T002">
    <property type="protein sequence ID" value="Zm00001eb112390_P002"/>
    <property type="gene ID" value="Zm00001eb112390"/>
</dbReference>
<keyword evidence="1" id="KW-0732">Signal</keyword>
<dbReference type="Gramene" id="Zm00001eb112390_T002">
    <property type="protein sequence ID" value="Zm00001eb112390_P002"/>
    <property type="gene ID" value="Zm00001eb112390"/>
</dbReference>
<proteinExistence type="evidence at protein level"/>